<dbReference type="CDD" id="cd00111">
    <property type="entry name" value="Trefoil"/>
    <property type="match status" value="1"/>
</dbReference>
<dbReference type="PANTHER" id="PTHR22762">
    <property type="entry name" value="ALPHA-GLUCOSIDASE"/>
    <property type="match status" value="1"/>
</dbReference>
<evidence type="ECO:0000256" key="10">
    <source>
        <dbReference type="RuleBase" id="RU361185"/>
    </source>
</evidence>
<dbReference type="GO" id="GO:0016020">
    <property type="term" value="C:membrane"/>
    <property type="evidence" value="ECO:0007669"/>
    <property type="project" value="UniProtKB-SubCell"/>
</dbReference>
<evidence type="ECO:0000259" key="11">
    <source>
        <dbReference type="PROSITE" id="PS51448"/>
    </source>
</evidence>
<keyword evidence="7" id="KW-0325">Glycoprotein</keyword>
<accession>A0A7K8LLK7</accession>
<dbReference type="SUPFAM" id="SSF74650">
    <property type="entry name" value="Galactose mutarotase-like"/>
    <property type="match status" value="1"/>
</dbReference>
<dbReference type="InterPro" id="IPR048395">
    <property type="entry name" value="Glyco_hydro_31_C"/>
</dbReference>
<dbReference type="InterPro" id="IPR030459">
    <property type="entry name" value="Glyco_hydro_31_CS"/>
</dbReference>
<dbReference type="AlphaFoldDB" id="A0A7K8LLK7"/>
<dbReference type="PROSITE" id="PS00129">
    <property type="entry name" value="GLYCOSYL_HYDROL_F31_1"/>
    <property type="match status" value="1"/>
</dbReference>
<keyword evidence="4 10" id="KW-0378">Hydrolase</keyword>
<dbReference type="FunFam" id="2.60.40.1760:FF:000001">
    <property type="entry name" value="Maltase-glucoamylase, intestinal"/>
    <property type="match status" value="1"/>
</dbReference>
<dbReference type="GO" id="GO:0030246">
    <property type="term" value="F:carbohydrate binding"/>
    <property type="evidence" value="ECO:0007669"/>
    <property type="project" value="InterPro"/>
</dbReference>
<dbReference type="Gene3D" id="2.60.40.1180">
    <property type="entry name" value="Golgi alpha-mannosidase II"/>
    <property type="match status" value="3"/>
</dbReference>
<evidence type="ECO:0000256" key="6">
    <source>
        <dbReference type="ARBA" id="ARBA00023157"/>
    </source>
</evidence>
<dbReference type="CDD" id="cd06602">
    <property type="entry name" value="GH31_MGAM_SI_GAA"/>
    <property type="match status" value="1"/>
</dbReference>
<dbReference type="InterPro" id="IPR017853">
    <property type="entry name" value="GH"/>
</dbReference>
<keyword evidence="8 10" id="KW-0326">Glycosidase</keyword>
<evidence type="ECO:0000256" key="4">
    <source>
        <dbReference type="ARBA" id="ARBA00022801"/>
    </source>
</evidence>
<keyword evidence="13" id="KW-1185">Reference proteome</keyword>
<dbReference type="SUPFAM" id="SSF57492">
    <property type="entry name" value="Trefoil"/>
    <property type="match status" value="1"/>
</dbReference>
<dbReference type="Pfam" id="PF01055">
    <property type="entry name" value="Glyco_hydro_31_2nd"/>
    <property type="match status" value="1"/>
</dbReference>
<dbReference type="SUPFAM" id="SSF51445">
    <property type="entry name" value="(Trans)glycosidases"/>
    <property type="match status" value="1"/>
</dbReference>
<dbReference type="InterPro" id="IPR000322">
    <property type="entry name" value="Glyco_hydro_31_TIM"/>
</dbReference>
<dbReference type="GO" id="GO:0004558">
    <property type="term" value="F:alpha-1,4-glucosidase activity"/>
    <property type="evidence" value="ECO:0007669"/>
    <property type="project" value="TreeGrafter"/>
</dbReference>
<dbReference type="Gene3D" id="3.20.20.80">
    <property type="entry name" value="Glycosidases"/>
    <property type="match status" value="1"/>
</dbReference>
<feature type="non-terminal residue" evidence="12">
    <location>
        <position position="1"/>
    </location>
</feature>
<gene>
    <name evidence="12" type="primary">Mgam_1</name>
    <name evidence="12" type="ORF">ARDKOR_R10046</name>
</gene>
<keyword evidence="6" id="KW-1015">Disulfide bond</keyword>
<dbReference type="InterPro" id="IPR000519">
    <property type="entry name" value="P_trefoil_dom"/>
</dbReference>
<name>A0A7K8LLK7_9AVES</name>
<keyword evidence="5" id="KW-0472">Membrane</keyword>
<dbReference type="Gene3D" id="2.60.40.1760">
    <property type="entry name" value="glycosyl hydrolase (family 31)"/>
    <property type="match status" value="1"/>
</dbReference>
<dbReference type="InterPro" id="IPR030458">
    <property type="entry name" value="Glyco_hydro_31_AS"/>
</dbReference>
<comment type="similarity">
    <text evidence="2 10">Belongs to the glycosyl hydrolase 31 family.</text>
</comment>
<evidence type="ECO:0000313" key="13">
    <source>
        <dbReference type="Proteomes" id="UP000560386"/>
    </source>
</evidence>
<evidence type="ECO:0000256" key="3">
    <source>
        <dbReference type="ARBA" id="ARBA00022729"/>
    </source>
</evidence>
<dbReference type="Pfam" id="PF21365">
    <property type="entry name" value="Glyco_hydro_31_3rd"/>
    <property type="match status" value="1"/>
</dbReference>
<dbReference type="PROSITE" id="PS51448">
    <property type="entry name" value="P_TREFOIL_2"/>
    <property type="match status" value="1"/>
</dbReference>
<dbReference type="Proteomes" id="UP000560386">
    <property type="component" value="Unassembled WGS sequence"/>
</dbReference>
<dbReference type="InterPro" id="IPR011013">
    <property type="entry name" value="Gal_mutarotase_sf_dom"/>
</dbReference>
<evidence type="ECO:0000256" key="5">
    <source>
        <dbReference type="ARBA" id="ARBA00023136"/>
    </source>
</evidence>
<feature type="non-terminal residue" evidence="12">
    <location>
        <position position="890"/>
    </location>
</feature>
<dbReference type="Gene3D" id="4.10.110.10">
    <property type="entry name" value="Spasmolytic Protein, domain 1"/>
    <property type="match status" value="1"/>
</dbReference>
<feature type="domain" description="P-type" evidence="11">
    <location>
        <begin position="84"/>
        <end position="136"/>
    </location>
</feature>
<evidence type="ECO:0000256" key="2">
    <source>
        <dbReference type="ARBA" id="ARBA00007806"/>
    </source>
</evidence>
<dbReference type="CDD" id="cd14752">
    <property type="entry name" value="GH31_N"/>
    <property type="match status" value="1"/>
</dbReference>
<comment type="caution">
    <text evidence="9">Lacks conserved residue(s) required for the propagation of feature annotation.</text>
</comment>
<dbReference type="SUPFAM" id="SSF51011">
    <property type="entry name" value="Glycosyl hydrolase domain"/>
    <property type="match status" value="1"/>
</dbReference>
<dbReference type="Pfam" id="PF00088">
    <property type="entry name" value="Trefoil"/>
    <property type="match status" value="1"/>
</dbReference>
<evidence type="ECO:0000256" key="8">
    <source>
        <dbReference type="ARBA" id="ARBA00023295"/>
    </source>
</evidence>
<keyword evidence="3" id="KW-0732">Signal</keyword>
<dbReference type="PROSITE" id="PS00707">
    <property type="entry name" value="GLYCOSYL_HYDROL_F31_2"/>
    <property type="match status" value="1"/>
</dbReference>
<comment type="subcellular location">
    <subcellularLocation>
        <location evidence="1">Membrane</location>
    </subcellularLocation>
</comment>
<evidence type="ECO:0000256" key="9">
    <source>
        <dbReference type="PROSITE-ProRule" id="PRU00779"/>
    </source>
</evidence>
<evidence type="ECO:0000256" key="1">
    <source>
        <dbReference type="ARBA" id="ARBA00004370"/>
    </source>
</evidence>
<protein>
    <submittedName>
        <fullName evidence="12">MGA protein</fullName>
    </submittedName>
</protein>
<dbReference type="EMBL" id="VWPR01004047">
    <property type="protein sequence ID" value="NXE30206.1"/>
    <property type="molecule type" value="Genomic_DNA"/>
</dbReference>
<dbReference type="InterPro" id="IPR044913">
    <property type="entry name" value="P_trefoil_dom_sf"/>
</dbReference>
<comment type="caution">
    <text evidence="12">The sequence shown here is derived from an EMBL/GenBank/DDBJ whole genome shotgun (WGS) entry which is preliminary data.</text>
</comment>
<sequence>EILATPSDNFILPQNVLQLNVTNNNYTDPNNLKFEEIKILGLLQEPVAVSVLQNNVVQNSSHNITYDPVNKVALIQGLQLELGTSYSLRWTPGTSVNEKYDCHPGLNASKEKCERLGCVWIEDTSGLNVPYCHYASPDNFYSASAVRYTASGVTADLACNKSHLEVSENSPAPIGTLRLEVTYHSDHLLQFKIYDYANKRYEVPVPLNLPAAPESAVGSRLYDVTVQNKPFGVQVRRRSTGTVIWDSQLPTFTFSDAFLQISTRLPSPYVYGFGESEHTTFRRDMNWNTWGMFARDQPPGYKLNSYGFQPFYMALEEDGNAHGVLLLNSNAMDVTFQPTPALTYRTVGGILDFYVVLGPTPELVVQEYTALVGRPVMPPYWALGFQLCRYGYENDTEVARLVEDMKAAGIPYDVQYTDIDYMERQLDFTLSPRFAGLPALINKIREEGMRFILILDPAISANETDYLAFTRGLEKDVFIKWPDSDDIAYAKVWPDFPNVEVNDSLDWDTQVELYRAYTALPDFFRNSTAEWWAREIAEVYSNPREPAKSLKFDGLWIDMNEPASFVHGAVGGCRNQELNFPLYIPQLGSRGEGLIFKTLCMEAQQFLPDGSPVRHYDVHNLYGWSQTKPTLDARFSSNPSPLTFPASSCEIDATLATPSEKNRNYFYLIYFYFLAGMMEFSLFGISYTGADICGFFGDSEYELCARWMELGAFYPYSRNHNGKGNKRQDPVAWNSTFEEISRNVLNTRYTLLPYLYTLMHEAHAGGSTVVRPLLHEFVEDKTTWEIFKQFLWGPALLISPVLEQDEYIGFRGEFRNLSSPLGHINLHIRGGYILARQSPANTTFYSRKNPLALTVALNDSQHAEGRLYWDDGVRIDAYEDGVYLLTSFTA</sequence>
<dbReference type="GO" id="GO:0005975">
    <property type="term" value="P:carbohydrate metabolic process"/>
    <property type="evidence" value="ECO:0007669"/>
    <property type="project" value="InterPro"/>
</dbReference>
<evidence type="ECO:0000313" key="12">
    <source>
        <dbReference type="EMBL" id="NXE30206.1"/>
    </source>
</evidence>
<organism evidence="12 13">
    <name type="scientific">Ardeotis kori</name>
    <dbReference type="NCBI Taxonomy" id="89386"/>
    <lineage>
        <taxon>Eukaryota</taxon>
        <taxon>Metazoa</taxon>
        <taxon>Chordata</taxon>
        <taxon>Craniata</taxon>
        <taxon>Vertebrata</taxon>
        <taxon>Euteleostomi</taxon>
        <taxon>Archelosauria</taxon>
        <taxon>Archosauria</taxon>
        <taxon>Dinosauria</taxon>
        <taxon>Saurischia</taxon>
        <taxon>Theropoda</taxon>
        <taxon>Coelurosauria</taxon>
        <taxon>Aves</taxon>
        <taxon>Neognathae</taxon>
        <taxon>Neoaves</taxon>
        <taxon>Otidimorphae</taxon>
        <taxon>Otidiformes</taxon>
        <taxon>Otididae</taxon>
        <taxon>Ardeotis</taxon>
    </lineage>
</organism>
<reference evidence="12 13" key="1">
    <citation type="submission" date="2019-09" db="EMBL/GenBank/DDBJ databases">
        <title>Bird 10,000 Genomes (B10K) Project - Family phase.</title>
        <authorList>
            <person name="Zhang G."/>
        </authorList>
    </citation>
    <scope>NUCLEOTIDE SEQUENCE [LARGE SCALE GENOMIC DNA]</scope>
    <source>
        <strain evidence="12">B10K-CU-031-01</strain>
        <tissue evidence="12">Muscle</tissue>
    </source>
</reference>
<evidence type="ECO:0000256" key="7">
    <source>
        <dbReference type="ARBA" id="ARBA00023180"/>
    </source>
</evidence>
<dbReference type="PANTHER" id="PTHR22762:SF133">
    <property type="entry name" value="P-TYPE DOMAIN-CONTAINING PROTEIN"/>
    <property type="match status" value="1"/>
</dbReference>
<proteinExistence type="inferred from homology"/>
<dbReference type="InterPro" id="IPR013780">
    <property type="entry name" value="Glyco_hydro_b"/>
</dbReference>